<evidence type="ECO:0000313" key="18">
    <source>
        <dbReference type="Proteomes" id="UP001497623"/>
    </source>
</evidence>
<evidence type="ECO:0000256" key="4">
    <source>
        <dbReference type="ARBA" id="ARBA00022777"/>
    </source>
</evidence>
<evidence type="ECO:0000256" key="6">
    <source>
        <dbReference type="ARBA" id="ARBA00022999"/>
    </source>
</evidence>
<feature type="compositionally biased region" description="Basic residues" evidence="13">
    <location>
        <begin position="1"/>
        <end position="13"/>
    </location>
</feature>
<dbReference type="GO" id="GO:0007435">
    <property type="term" value="P:salivary gland morphogenesis"/>
    <property type="evidence" value="ECO:0007669"/>
    <property type="project" value="UniProtKB-ARBA"/>
</dbReference>
<dbReference type="SMART" id="SM00326">
    <property type="entry name" value="SH3"/>
    <property type="match status" value="1"/>
</dbReference>
<organism evidence="17 18">
    <name type="scientific">Meganyctiphanes norvegica</name>
    <name type="common">Northern krill</name>
    <name type="synonym">Thysanopoda norvegica</name>
    <dbReference type="NCBI Taxonomy" id="48144"/>
    <lineage>
        <taxon>Eukaryota</taxon>
        <taxon>Metazoa</taxon>
        <taxon>Ecdysozoa</taxon>
        <taxon>Arthropoda</taxon>
        <taxon>Crustacea</taxon>
        <taxon>Multicrustacea</taxon>
        <taxon>Malacostraca</taxon>
        <taxon>Eumalacostraca</taxon>
        <taxon>Eucarida</taxon>
        <taxon>Euphausiacea</taxon>
        <taxon>Euphausiidae</taxon>
        <taxon>Meganyctiphanes</taxon>
    </lineage>
</organism>
<dbReference type="Pfam" id="PF07714">
    <property type="entry name" value="PK_Tyr_Ser-Thr"/>
    <property type="match status" value="1"/>
</dbReference>
<accession>A0AAV2QYS1</accession>
<dbReference type="SUPFAM" id="SSF50044">
    <property type="entry name" value="SH3-domain"/>
    <property type="match status" value="1"/>
</dbReference>
<reference evidence="17 18" key="1">
    <citation type="submission" date="2024-05" db="EMBL/GenBank/DDBJ databases">
        <authorList>
            <person name="Wallberg A."/>
        </authorList>
    </citation>
    <scope>NUCLEOTIDE SEQUENCE [LARGE SCALE GENOMIC DNA]</scope>
</reference>
<evidence type="ECO:0000256" key="5">
    <source>
        <dbReference type="ARBA" id="ARBA00022840"/>
    </source>
</evidence>
<dbReference type="CDD" id="cd11845">
    <property type="entry name" value="SH3_Src_like"/>
    <property type="match status" value="1"/>
</dbReference>
<dbReference type="InterPro" id="IPR011009">
    <property type="entry name" value="Kinase-like_dom_sf"/>
</dbReference>
<dbReference type="PRINTS" id="PR00401">
    <property type="entry name" value="SH2DOMAIN"/>
</dbReference>
<keyword evidence="1 10" id="KW-0728">SH3 domain</keyword>
<evidence type="ECO:0000256" key="12">
    <source>
        <dbReference type="RuleBase" id="RU362096"/>
    </source>
</evidence>
<proteinExistence type="inferred from homology"/>
<keyword evidence="6 9" id="KW-0727">SH2 domain</keyword>
<dbReference type="Gene3D" id="2.30.30.40">
    <property type="entry name" value="SH3 Domains"/>
    <property type="match status" value="1"/>
</dbReference>
<keyword evidence="5 11" id="KW-0067">ATP-binding</keyword>
<dbReference type="FunFam" id="1.10.510.10:FF:000318">
    <property type="entry name" value="Tyrosine-protein kinase"/>
    <property type="match status" value="1"/>
</dbReference>
<feature type="domain" description="SH2" evidence="14">
    <location>
        <begin position="97"/>
        <end position="189"/>
    </location>
</feature>
<dbReference type="GO" id="GO:0005524">
    <property type="term" value="F:ATP binding"/>
    <property type="evidence" value="ECO:0007669"/>
    <property type="project" value="UniProtKB-UniRule"/>
</dbReference>
<feature type="region of interest" description="Disordered" evidence="13">
    <location>
        <begin position="1"/>
        <end position="22"/>
    </location>
</feature>
<dbReference type="InterPro" id="IPR017441">
    <property type="entry name" value="Protein_kinase_ATP_BS"/>
</dbReference>
<dbReference type="InterPro" id="IPR008266">
    <property type="entry name" value="Tyr_kinase_AS"/>
</dbReference>
<sequence length="503" mass="57732">MGSQCCKHRHRKGPNIAPKLTSLKSRSKSPVGKKFVAVYDYEARSLKELSFRAQETFIILDCPDQNWWRAQSKTTDQQGYIPAAYIVESTSLASKPWFFETCKRREAESALVLKQNSDGSFIIRASESAGNHYSLSVRVRHSVKHFRINNSADGNFYVSKTKSFNSLDILVEYYKRNWIGQNIILSEPCARYLIVEPMTIGLAYSTIDQWEIDRNQIQLGKQIGKGNFGDVYIAIWDGRVKVAVKTLKPDTMQPEEFLAEAQIMKKLCHKHLVQLLAVCTKGEPMYIITEFMINGSLLDYLRKRFEQKPLKFHELVNMAAQVASGMAFIEMKNYIHRDLAARNVLVGENNIVKVADFGLSRLMDDGIYASEGSKFPIKWTAPEACSHKIFSIKSDVWSFGILLYEIVTHGANPYPSMNNQQTLASVNEGYRMAKPQDCEDFLYDIMLDTWKKKPEERPTFETLQWKLDQYFTLGDSEYVEQSVYLEPKTEDEYAVLIEPKLEV</sequence>
<evidence type="ECO:0000313" key="17">
    <source>
        <dbReference type="EMBL" id="CAL4108145.1"/>
    </source>
</evidence>
<dbReference type="EC" id="2.7.10.2" evidence="12"/>
<dbReference type="PROSITE" id="PS50011">
    <property type="entry name" value="PROTEIN_KINASE_DOM"/>
    <property type="match status" value="1"/>
</dbReference>
<feature type="domain" description="SH3" evidence="15">
    <location>
        <begin position="30"/>
        <end position="91"/>
    </location>
</feature>
<keyword evidence="3 11" id="KW-0547">Nucleotide-binding</keyword>
<dbReference type="PROSITE" id="PS00107">
    <property type="entry name" value="PROTEIN_KINASE_ATP"/>
    <property type="match status" value="1"/>
</dbReference>
<evidence type="ECO:0000256" key="13">
    <source>
        <dbReference type="SAM" id="MobiDB-lite"/>
    </source>
</evidence>
<dbReference type="InterPro" id="IPR036860">
    <property type="entry name" value="SH2_dom_sf"/>
</dbReference>
<dbReference type="InterPro" id="IPR001452">
    <property type="entry name" value="SH3_domain"/>
</dbReference>
<dbReference type="EMBL" id="CAXKWB010013552">
    <property type="protein sequence ID" value="CAL4108145.1"/>
    <property type="molecule type" value="Genomic_DNA"/>
</dbReference>
<evidence type="ECO:0000256" key="9">
    <source>
        <dbReference type="PROSITE-ProRule" id="PRU00191"/>
    </source>
</evidence>
<feature type="domain" description="Protein kinase" evidence="16">
    <location>
        <begin position="217"/>
        <end position="471"/>
    </location>
</feature>
<evidence type="ECO:0000259" key="15">
    <source>
        <dbReference type="PROSITE" id="PS50002"/>
    </source>
</evidence>
<dbReference type="PROSITE" id="PS00109">
    <property type="entry name" value="PROTEIN_KINASE_TYR"/>
    <property type="match status" value="1"/>
</dbReference>
<dbReference type="InterPro" id="IPR001245">
    <property type="entry name" value="Ser-Thr/Tyr_kinase_cat_dom"/>
</dbReference>
<evidence type="ECO:0000256" key="11">
    <source>
        <dbReference type="PROSITE-ProRule" id="PRU10141"/>
    </source>
</evidence>
<dbReference type="InterPro" id="IPR000719">
    <property type="entry name" value="Prot_kinase_dom"/>
</dbReference>
<feature type="binding site" evidence="11">
    <location>
        <position position="245"/>
    </location>
    <ligand>
        <name>ATP</name>
        <dbReference type="ChEBI" id="CHEBI:30616"/>
    </ligand>
</feature>
<dbReference type="InterPro" id="IPR036028">
    <property type="entry name" value="SH3-like_dom_sf"/>
</dbReference>
<dbReference type="GO" id="GO:0030036">
    <property type="term" value="P:actin cytoskeleton organization"/>
    <property type="evidence" value="ECO:0007669"/>
    <property type="project" value="UniProtKB-ARBA"/>
</dbReference>
<comment type="caution">
    <text evidence="17">The sequence shown here is derived from an EMBL/GenBank/DDBJ whole genome shotgun (WGS) entry which is preliminary data.</text>
</comment>
<dbReference type="GO" id="GO:0004715">
    <property type="term" value="F:non-membrane spanning protein tyrosine kinase activity"/>
    <property type="evidence" value="ECO:0007669"/>
    <property type="project" value="UniProtKB-EC"/>
</dbReference>
<dbReference type="PRINTS" id="PR00452">
    <property type="entry name" value="SH3DOMAIN"/>
</dbReference>
<dbReference type="AlphaFoldDB" id="A0AAV2QYS1"/>
<comment type="similarity">
    <text evidence="12">Belongs to the protein kinase superfamily. Tyr protein kinase family.</text>
</comment>
<dbReference type="GO" id="GO:0002009">
    <property type="term" value="P:morphogenesis of an epithelium"/>
    <property type="evidence" value="ECO:0007669"/>
    <property type="project" value="UniProtKB-ARBA"/>
</dbReference>
<keyword evidence="7 12" id="KW-0829">Tyrosine-protein kinase</keyword>
<dbReference type="SMART" id="SM00252">
    <property type="entry name" value="SH2"/>
    <property type="match status" value="1"/>
</dbReference>
<dbReference type="PROSITE" id="PS50002">
    <property type="entry name" value="SH3"/>
    <property type="match status" value="1"/>
</dbReference>
<gene>
    <name evidence="17" type="ORF">MNOR_LOCUS18726</name>
</gene>
<keyword evidence="2 12" id="KW-0808">Transferase</keyword>
<name>A0AAV2QYS1_MEGNR</name>
<dbReference type="FunFam" id="3.30.200.20:FF:000053">
    <property type="entry name" value="Tyrosine-protein kinase"/>
    <property type="match status" value="1"/>
</dbReference>
<dbReference type="SUPFAM" id="SSF56112">
    <property type="entry name" value="Protein kinase-like (PK-like)"/>
    <property type="match status" value="1"/>
</dbReference>
<dbReference type="Proteomes" id="UP001497623">
    <property type="component" value="Unassembled WGS sequence"/>
</dbReference>
<evidence type="ECO:0000256" key="3">
    <source>
        <dbReference type="ARBA" id="ARBA00022741"/>
    </source>
</evidence>
<comment type="catalytic activity">
    <reaction evidence="8 12">
        <text>L-tyrosyl-[protein] + ATP = O-phospho-L-tyrosyl-[protein] + ADP + H(+)</text>
        <dbReference type="Rhea" id="RHEA:10596"/>
        <dbReference type="Rhea" id="RHEA-COMP:10136"/>
        <dbReference type="Rhea" id="RHEA-COMP:20101"/>
        <dbReference type="ChEBI" id="CHEBI:15378"/>
        <dbReference type="ChEBI" id="CHEBI:30616"/>
        <dbReference type="ChEBI" id="CHEBI:46858"/>
        <dbReference type="ChEBI" id="CHEBI:61978"/>
        <dbReference type="ChEBI" id="CHEBI:456216"/>
        <dbReference type="EC" id="2.7.10.2"/>
    </reaction>
</comment>
<dbReference type="InterPro" id="IPR000980">
    <property type="entry name" value="SH2"/>
</dbReference>
<evidence type="ECO:0000256" key="8">
    <source>
        <dbReference type="ARBA" id="ARBA00051245"/>
    </source>
</evidence>
<evidence type="ECO:0000256" key="1">
    <source>
        <dbReference type="ARBA" id="ARBA00022443"/>
    </source>
</evidence>
<dbReference type="PRINTS" id="PR00109">
    <property type="entry name" value="TYRKINASE"/>
</dbReference>
<feature type="non-terminal residue" evidence="17">
    <location>
        <position position="503"/>
    </location>
</feature>
<dbReference type="GO" id="GO:0048468">
    <property type="term" value="P:cell development"/>
    <property type="evidence" value="ECO:0007669"/>
    <property type="project" value="UniProtKB-ARBA"/>
</dbReference>
<evidence type="ECO:0000256" key="2">
    <source>
        <dbReference type="ARBA" id="ARBA00022679"/>
    </source>
</evidence>
<dbReference type="SMART" id="SM00219">
    <property type="entry name" value="TyrKc"/>
    <property type="match status" value="1"/>
</dbReference>
<dbReference type="Pfam" id="PF00017">
    <property type="entry name" value="SH2"/>
    <property type="match status" value="1"/>
</dbReference>
<dbReference type="Gene3D" id="3.30.505.10">
    <property type="entry name" value="SH2 domain"/>
    <property type="match status" value="1"/>
</dbReference>
<protein>
    <recommendedName>
        <fullName evidence="12">Tyrosine-protein kinase</fullName>
        <ecNumber evidence="12">2.7.10.2</ecNumber>
    </recommendedName>
</protein>
<evidence type="ECO:0000256" key="10">
    <source>
        <dbReference type="PROSITE-ProRule" id="PRU00192"/>
    </source>
</evidence>
<keyword evidence="18" id="KW-1185">Reference proteome</keyword>
<dbReference type="InterPro" id="IPR050198">
    <property type="entry name" value="Non-receptor_tyrosine_kinases"/>
</dbReference>
<evidence type="ECO:0000259" key="16">
    <source>
        <dbReference type="PROSITE" id="PS50011"/>
    </source>
</evidence>
<dbReference type="Pfam" id="PF00018">
    <property type="entry name" value="SH3_1"/>
    <property type="match status" value="1"/>
</dbReference>
<dbReference type="PROSITE" id="PS50001">
    <property type="entry name" value="SH2"/>
    <property type="match status" value="1"/>
</dbReference>
<dbReference type="Gene3D" id="1.10.510.10">
    <property type="entry name" value="Transferase(Phosphotransferase) domain 1"/>
    <property type="match status" value="1"/>
</dbReference>
<evidence type="ECO:0000256" key="7">
    <source>
        <dbReference type="ARBA" id="ARBA00023137"/>
    </source>
</evidence>
<dbReference type="SUPFAM" id="SSF55550">
    <property type="entry name" value="SH2 domain"/>
    <property type="match status" value="1"/>
</dbReference>
<evidence type="ECO:0000259" key="14">
    <source>
        <dbReference type="PROSITE" id="PS50001"/>
    </source>
</evidence>
<dbReference type="PANTHER" id="PTHR24418">
    <property type="entry name" value="TYROSINE-PROTEIN KINASE"/>
    <property type="match status" value="1"/>
</dbReference>
<keyword evidence="4 12" id="KW-0418">Kinase</keyword>
<dbReference type="Gene3D" id="3.30.200.20">
    <property type="entry name" value="Phosphorylase Kinase, domain 1"/>
    <property type="match status" value="1"/>
</dbReference>
<dbReference type="InterPro" id="IPR020635">
    <property type="entry name" value="Tyr_kinase_cat_dom"/>
</dbReference>